<dbReference type="Pfam" id="PF01850">
    <property type="entry name" value="PIN"/>
    <property type="match status" value="1"/>
</dbReference>
<reference evidence="2 3" key="1">
    <citation type="journal article" date="2018" name="Front. Microbiol.">
        <title>Hydrolytic Capabilities as a Key to Environmental Success: Chitinolytic and Cellulolytic Acidobacteria From Acidic Sub-arctic Soils and Boreal Peatlands.</title>
        <authorList>
            <person name="Belova S.E."/>
            <person name="Ravin N.V."/>
            <person name="Pankratov T.A."/>
            <person name="Rakitin A.L."/>
            <person name="Ivanova A.A."/>
            <person name="Beletsky A.V."/>
            <person name="Mardanov A.V."/>
            <person name="Sinninghe Damste J.S."/>
            <person name="Dedysh S.N."/>
        </authorList>
    </citation>
    <scope>NUCLEOTIDE SEQUENCE [LARGE SCALE GENOMIC DNA]</scope>
    <source>
        <strain evidence="2 3">SBC82</strain>
    </source>
</reference>
<sequence>MRILVDTHTLVWATISPKLLSTEAAAIIEDPATEVYVSAASAWEIATKVRLGRFPEAANLERQFLQTMEVAGYVMLSIDCALALRAARMPGDHSDPFDRIIAAHAIAEDIPVISADRKLDVFKVRRIW</sequence>
<dbReference type="InterPro" id="IPR052919">
    <property type="entry name" value="TA_system_RNase"/>
</dbReference>
<proteinExistence type="predicted"/>
<dbReference type="InterPro" id="IPR041705">
    <property type="entry name" value="PIN_Sll0205"/>
</dbReference>
<dbReference type="RefSeq" id="WP_114209060.1">
    <property type="nucleotide sequence ID" value="NZ_CP030840.1"/>
</dbReference>
<dbReference type="CDD" id="cd09872">
    <property type="entry name" value="PIN_Sll0205-like"/>
    <property type="match status" value="1"/>
</dbReference>
<dbReference type="PANTHER" id="PTHR36173:SF2">
    <property type="entry name" value="RIBONUCLEASE VAPC16"/>
    <property type="match status" value="1"/>
</dbReference>
<keyword evidence="3" id="KW-1185">Reference proteome</keyword>
<dbReference type="OrthoDB" id="9798990at2"/>
<evidence type="ECO:0000259" key="1">
    <source>
        <dbReference type="Pfam" id="PF01850"/>
    </source>
</evidence>
<organism evidence="2 3">
    <name type="scientific">Acidisarcina polymorpha</name>
    <dbReference type="NCBI Taxonomy" id="2211140"/>
    <lineage>
        <taxon>Bacteria</taxon>
        <taxon>Pseudomonadati</taxon>
        <taxon>Acidobacteriota</taxon>
        <taxon>Terriglobia</taxon>
        <taxon>Terriglobales</taxon>
        <taxon>Acidobacteriaceae</taxon>
        <taxon>Acidisarcina</taxon>
    </lineage>
</organism>
<evidence type="ECO:0000313" key="2">
    <source>
        <dbReference type="EMBL" id="AXC14243.1"/>
    </source>
</evidence>
<dbReference type="SUPFAM" id="SSF88723">
    <property type="entry name" value="PIN domain-like"/>
    <property type="match status" value="1"/>
</dbReference>
<dbReference type="InterPro" id="IPR002716">
    <property type="entry name" value="PIN_dom"/>
</dbReference>
<dbReference type="AlphaFoldDB" id="A0A2Z5G4W9"/>
<accession>A0A2Z5G4W9</accession>
<feature type="domain" description="PIN" evidence="1">
    <location>
        <begin position="3"/>
        <end position="120"/>
    </location>
</feature>
<dbReference type="PANTHER" id="PTHR36173">
    <property type="entry name" value="RIBONUCLEASE VAPC16-RELATED"/>
    <property type="match status" value="1"/>
</dbReference>
<dbReference type="Gene3D" id="3.40.50.1010">
    <property type="entry name" value="5'-nuclease"/>
    <property type="match status" value="1"/>
</dbReference>
<name>A0A2Z5G4W9_9BACT</name>
<gene>
    <name evidence="2" type="ORF">ACPOL_4981</name>
</gene>
<dbReference type="Proteomes" id="UP000253606">
    <property type="component" value="Chromosome"/>
</dbReference>
<protein>
    <recommendedName>
        <fullName evidence="1">PIN domain-containing protein</fullName>
    </recommendedName>
</protein>
<dbReference type="InterPro" id="IPR029060">
    <property type="entry name" value="PIN-like_dom_sf"/>
</dbReference>
<evidence type="ECO:0000313" key="3">
    <source>
        <dbReference type="Proteomes" id="UP000253606"/>
    </source>
</evidence>
<dbReference type="KEGG" id="abas:ACPOL_4981"/>
<dbReference type="EMBL" id="CP030840">
    <property type="protein sequence ID" value="AXC14243.1"/>
    <property type="molecule type" value="Genomic_DNA"/>
</dbReference>